<name>A0A4C1ZTX2_EUMVA</name>
<accession>A0A4C1ZTX2</accession>
<sequence length="106" mass="12017">MYTGMPGKSRCAAAARAVQKTTRVTRMFELQQQTACSVQPCFSMNTHCATSPFRRDASVSMEGPPCRPLPDTTQWVLLRELGFSRNYWDDRNDCSRIMISSLYLNA</sequence>
<comment type="caution">
    <text evidence="1">The sequence shown here is derived from an EMBL/GenBank/DDBJ whole genome shotgun (WGS) entry which is preliminary data.</text>
</comment>
<dbReference type="EMBL" id="BGZK01002094">
    <property type="protein sequence ID" value="GBP90594.1"/>
    <property type="molecule type" value="Genomic_DNA"/>
</dbReference>
<dbReference type="Proteomes" id="UP000299102">
    <property type="component" value="Unassembled WGS sequence"/>
</dbReference>
<protein>
    <submittedName>
        <fullName evidence="1">Uncharacterized protein</fullName>
    </submittedName>
</protein>
<proteinExistence type="predicted"/>
<evidence type="ECO:0000313" key="1">
    <source>
        <dbReference type="EMBL" id="GBP90594.1"/>
    </source>
</evidence>
<organism evidence="1 2">
    <name type="scientific">Eumeta variegata</name>
    <name type="common">Bagworm moth</name>
    <name type="synonym">Eumeta japonica</name>
    <dbReference type="NCBI Taxonomy" id="151549"/>
    <lineage>
        <taxon>Eukaryota</taxon>
        <taxon>Metazoa</taxon>
        <taxon>Ecdysozoa</taxon>
        <taxon>Arthropoda</taxon>
        <taxon>Hexapoda</taxon>
        <taxon>Insecta</taxon>
        <taxon>Pterygota</taxon>
        <taxon>Neoptera</taxon>
        <taxon>Endopterygota</taxon>
        <taxon>Lepidoptera</taxon>
        <taxon>Glossata</taxon>
        <taxon>Ditrysia</taxon>
        <taxon>Tineoidea</taxon>
        <taxon>Psychidae</taxon>
        <taxon>Oiketicinae</taxon>
        <taxon>Eumeta</taxon>
    </lineage>
</organism>
<keyword evidence="2" id="KW-1185">Reference proteome</keyword>
<reference evidence="1 2" key="1">
    <citation type="journal article" date="2019" name="Commun. Biol.">
        <title>The bagworm genome reveals a unique fibroin gene that provides high tensile strength.</title>
        <authorList>
            <person name="Kono N."/>
            <person name="Nakamura H."/>
            <person name="Ohtoshi R."/>
            <person name="Tomita M."/>
            <person name="Numata K."/>
            <person name="Arakawa K."/>
        </authorList>
    </citation>
    <scope>NUCLEOTIDE SEQUENCE [LARGE SCALE GENOMIC DNA]</scope>
</reference>
<gene>
    <name evidence="1" type="ORF">EVAR_66632_1</name>
</gene>
<dbReference type="AlphaFoldDB" id="A0A4C1ZTX2"/>
<evidence type="ECO:0000313" key="2">
    <source>
        <dbReference type="Proteomes" id="UP000299102"/>
    </source>
</evidence>